<dbReference type="STRING" id="1768.B1T50_01205"/>
<dbReference type="EMBL" id="MVBN01000003">
    <property type="protein sequence ID" value="OOK77572.1"/>
    <property type="molecule type" value="Genomic_DNA"/>
</dbReference>
<name>A0A1V3XEH6_MYCKA</name>
<evidence type="ECO:0000313" key="3">
    <source>
        <dbReference type="Proteomes" id="UP000188532"/>
    </source>
</evidence>
<dbReference type="EMBL" id="MVBM01000004">
    <property type="protein sequence ID" value="OOK73985.1"/>
    <property type="molecule type" value="Genomic_DNA"/>
</dbReference>
<organism evidence="2 3">
    <name type="scientific">Mycobacterium kansasii</name>
    <dbReference type="NCBI Taxonomy" id="1768"/>
    <lineage>
        <taxon>Bacteria</taxon>
        <taxon>Bacillati</taxon>
        <taxon>Actinomycetota</taxon>
        <taxon>Actinomycetes</taxon>
        <taxon>Mycobacteriales</taxon>
        <taxon>Mycobacteriaceae</taxon>
        <taxon>Mycobacterium</taxon>
    </lineage>
</organism>
<sequence length="198" mass="21003">MRVGAGRSRTDAGDHRRGRRIRWPADQWVPRGPAQGNVTAVDSCTTASPSAVADNIYYCSPSAADAGTCWPSTPESLLCVDNPWDQRLHRVTYGGPLPRVHPIATPDPFALALDDGTRCLLRNGGAWGGRDDGYVGVYGCGAPDANLAVLWLPSQGAGTCIDRSAPLWTVKVGQLGTPGEHFPPPQTRAVATAWFAGN</sequence>
<dbReference type="AlphaFoldDB" id="A0A1V3XEH6"/>
<reference evidence="3 4" key="1">
    <citation type="submission" date="2017-02" db="EMBL/GenBank/DDBJ databases">
        <title>Complete genome sequences of Mycobacterium kansasii strains isolated from rhesus macaques.</title>
        <authorList>
            <person name="Panda A."/>
            <person name="Nagaraj S."/>
            <person name="Zhao X."/>
            <person name="Tettelin H."/>
            <person name="Detolla L.J."/>
        </authorList>
    </citation>
    <scope>NUCLEOTIDE SEQUENCE [LARGE SCALE GENOMIC DNA]</scope>
    <source>
        <strain evidence="2 3">11-3469</strain>
        <strain evidence="1 4">11-3813</strain>
    </source>
</reference>
<dbReference type="Proteomes" id="UP000189229">
    <property type="component" value="Unassembled WGS sequence"/>
</dbReference>
<proteinExistence type="predicted"/>
<accession>A0A1V3XEH6</accession>
<evidence type="ECO:0000313" key="2">
    <source>
        <dbReference type="EMBL" id="OOK77572.1"/>
    </source>
</evidence>
<comment type="caution">
    <text evidence="2">The sequence shown here is derived from an EMBL/GenBank/DDBJ whole genome shotgun (WGS) entry which is preliminary data.</text>
</comment>
<dbReference type="Proteomes" id="UP000188532">
    <property type="component" value="Unassembled WGS sequence"/>
</dbReference>
<evidence type="ECO:0000313" key="1">
    <source>
        <dbReference type="EMBL" id="OOK73985.1"/>
    </source>
</evidence>
<protein>
    <submittedName>
        <fullName evidence="2">Uncharacterized protein</fullName>
    </submittedName>
</protein>
<evidence type="ECO:0000313" key="4">
    <source>
        <dbReference type="Proteomes" id="UP000189229"/>
    </source>
</evidence>
<gene>
    <name evidence="2" type="ORF">BZL29_4012</name>
    <name evidence="1" type="ORF">BZL30_4718</name>
</gene>